<accession>A0AAV2VVF7</accession>
<dbReference type="EMBL" id="CAOF01000150">
    <property type="protein sequence ID" value="CCO48622.1"/>
    <property type="molecule type" value="Genomic_DNA"/>
</dbReference>
<feature type="region of interest" description="Disordered" evidence="1">
    <location>
        <begin position="1"/>
        <end position="21"/>
    </location>
</feature>
<evidence type="ECO:0000313" key="3">
    <source>
        <dbReference type="Proteomes" id="UP000018211"/>
    </source>
</evidence>
<dbReference type="RefSeq" id="WP_022613053.1">
    <property type="nucleotide sequence ID" value="NZ_LK391965.1"/>
</dbReference>
<gene>
    <name evidence="2" type="ORF">VIBNISOn1_570012</name>
</gene>
<organism evidence="2 3">
    <name type="scientific">Vibrio nigripulchritudo SOn1</name>
    <dbReference type="NCBI Taxonomy" id="1238450"/>
    <lineage>
        <taxon>Bacteria</taxon>
        <taxon>Pseudomonadati</taxon>
        <taxon>Pseudomonadota</taxon>
        <taxon>Gammaproteobacteria</taxon>
        <taxon>Vibrionales</taxon>
        <taxon>Vibrionaceae</taxon>
        <taxon>Vibrio</taxon>
    </lineage>
</organism>
<reference evidence="2 3" key="1">
    <citation type="journal article" date="2013" name="ISME J.">
        <title>Comparative genomics of pathogenic lineages of Vibrio nigripulchritudo identifies virulence-associated traits.</title>
        <authorList>
            <person name="Goudenege D."/>
            <person name="Labreuche Y."/>
            <person name="Krin E."/>
            <person name="Ansquer D."/>
            <person name="Mangenot S."/>
            <person name="Calteau A."/>
            <person name="Medigue C."/>
            <person name="Mazel D."/>
            <person name="Polz M.F."/>
            <person name="Le Roux F."/>
        </authorList>
    </citation>
    <scope>NUCLEOTIDE SEQUENCE [LARGE SCALE GENOMIC DNA]</scope>
    <source>
        <strain evidence="2 3">SOn1</strain>
    </source>
</reference>
<name>A0AAV2VVF7_9VIBR</name>
<evidence type="ECO:0000313" key="2">
    <source>
        <dbReference type="EMBL" id="CCO48622.1"/>
    </source>
</evidence>
<evidence type="ECO:0000256" key="1">
    <source>
        <dbReference type="SAM" id="MobiDB-lite"/>
    </source>
</evidence>
<comment type="caution">
    <text evidence="2">The sequence shown here is derived from an EMBL/GenBank/DDBJ whole genome shotgun (WGS) entry which is preliminary data.</text>
</comment>
<dbReference type="AlphaFoldDB" id="A0AAV2VVF7"/>
<proteinExistence type="predicted"/>
<sequence>MRNQKSPSESNSLTSSKTNPAVESLLRKARKLHRVAKSGSVSDAMPIIRRVEKSGVCFGQSVSSLYNQRQTLKRKHFLRMLAIEAGYNSWESYKPILLAQQDGAAFTPDFDEKVLSTLNLWFSTEEEAQTYANQHGGEVLKYGNQAVVIPRNANGEVQ</sequence>
<dbReference type="Proteomes" id="UP000018211">
    <property type="component" value="Unassembled WGS sequence"/>
</dbReference>
<protein>
    <submittedName>
        <fullName evidence="2">Uncharacterized protein</fullName>
    </submittedName>
</protein>